<dbReference type="PRINTS" id="PR00142">
    <property type="entry name" value="RECA"/>
</dbReference>
<evidence type="ECO:0000256" key="2">
    <source>
        <dbReference type="ARBA" id="ARBA00022741"/>
    </source>
</evidence>
<evidence type="ECO:0000256" key="1">
    <source>
        <dbReference type="ARBA" id="ARBA00009391"/>
    </source>
</evidence>
<dbReference type="GO" id="GO:0006281">
    <property type="term" value="P:DNA repair"/>
    <property type="evidence" value="ECO:0007669"/>
    <property type="project" value="InterPro"/>
</dbReference>
<accession>A0A1L2CUY9</accession>
<dbReference type="EMBL" id="KU574722">
    <property type="protein sequence ID" value="AMM43842.1"/>
    <property type="molecule type" value="Genomic_DNA"/>
</dbReference>
<dbReference type="InterPro" id="IPR049428">
    <property type="entry name" value="RecA-like_N"/>
</dbReference>
<keyword evidence="3" id="KW-0067">ATP-binding</keyword>
<gene>
    <name evidence="6" type="ORF">CBB_278</name>
</gene>
<dbReference type="Pfam" id="PF00154">
    <property type="entry name" value="RecA_N"/>
    <property type="match status" value="1"/>
</dbReference>
<dbReference type="PANTHER" id="PTHR45900:SF1">
    <property type="entry name" value="MITOCHONDRIAL DNA REPAIR PROTEIN RECA HOMOLOG-RELATED"/>
    <property type="match status" value="1"/>
</dbReference>
<dbReference type="InterPro" id="IPR013765">
    <property type="entry name" value="DNA_recomb/repair_RecA"/>
</dbReference>
<dbReference type="GO" id="GO:0008094">
    <property type="term" value="F:ATP-dependent activity, acting on DNA"/>
    <property type="evidence" value="ECO:0007669"/>
    <property type="project" value="InterPro"/>
</dbReference>
<dbReference type="InterPro" id="IPR020587">
    <property type="entry name" value="RecA_monomer-monomer_interface"/>
</dbReference>
<keyword evidence="2" id="KW-0547">Nucleotide-binding</keyword>
<dbReference type="GO" id="GO:0003697">
    <property type="term" value="F:single-stranded DNA binding"/>
    <property type="evidence" value="ECO:0007669"/>
    <property type="project" value="InterPro"/>
</dbReference>
<name>A0A1L2CUY9_9CAUD</name>
<protein>
    <submittedName>
        <fullName evidence="6">RecA-like protein</fullName>
    </submittedName>
</protein>
<evidence type="ECO:0000259" key="5">
    <source>
        <dbReference type="PROSITE" id="PS50163"/>
    </source>
</evidence>
<dbReference type="PANTHER" id="PTHR45900">
    <property type="entry name" value="RECA"/>
    <property type="match status" value="1"/>
</dbReference>
<reference evidence="7" key="1">
    <citation type="submission" date="2016-01" db="EMBL/GenBank/DDBJ databases">
        <title>Isolation and Characterization of Enterobacteria phage CBB.</title>
        <authorList>
            <person name="Buttimer C.T.H."/>
            <person name="Hendrix H."/>
            <person name="Alexandre H."/>
            <person name="O'Mahony J."/>
            <person name="Lavigne R."/>
            <person name="Coffey A."/>
        </authorList>
    </citation>
    <scope>NUCLEOTIDE SEQUENCE [LARGE SCALE GENOMIC DNA]</scope>
</reference>
<dbReference type="InterPro" id="IPR027417">
    <property type="entry name" value="P-loop_NTPase"/>
</dbReference>
<evidence type="ECO:0000313" key="6">
    <source>
        <dbReference type="EMBL" id="AMM43842.1"/>
    </source>
</evidence>
<dbReference type="SUPFAM" id="SSF52540">
    <property type="entry name" value="P-loop containing nucleoside triphosphate hydrolases"/>
    <property type="match status" value="1"/>
</dbReference>
<evidence type="ECO:0000313" key="7">
    <source>
        <dbReference type="Proteomes" id="UP000223891"/>
    </source>
</evidence>
<dbReference type="GO" id="GO:0006310">
    <property type="term" value="P:DNA recombination"/>
    <property type="evidence" value="ECO:0007669"/>
    <property type="project" value="UniProtKB-KW"/>
</dbReference>
<sequence length="376" mass="41434">MKNTSSGLASIIKNSSNSIKKMTGVSIGFHDPDTWISTGNYALNYLISGDFDGGIPLGKVTVFAGESGAGKSYIVSGNVIREAQKQGIYPYVIDSENALDDKWLTDLGVDTDESMMFKANAAMIDDVAKLIADVVKDYRDQFGDLPREERPKLLFVIDSLGMLMTPTETAQFESGDMKGDMGRKAKQLKALVTNCVNMFGDLNIGLIATNHTYASQDMFDPDPKVSGGAGFVYASSIMVAMRKLKLKEDEDGNKTSQVNGIRASCKIMKTRYNKPFEDVEIKIPYNTGMNPYSGLLDMFEKRGLVTKSGNSLVYVDIDTGEEIKKFRKAWEKNDNSCLDLIMGQFKRHPLIAVVTEAEKGDEDFGVDLDLEEVSEE</sequence>
<evidence type="ECO:0000256" key="3">
    <source>
        <dbReference type="ARBA" id="ARBA00022840"/>
    </source>
</evidence>
<organism evidence="6 7">
    <name type="scientific">Pectobacterium phage vB_PcaM_CBB</name>
    <dbReference type="NCBI Taxonomy" id="2772511"/>
    <lineage>
        <taxon>Viruses</taxon>
        <taxon>Duplodnaviria</taxon>
        <taxon>Heunggongvirae</taxon>
        <taxon>Uroviricota</taxon>
        <taxon>Caudoviricetes</taxon>
        <taxon>Mimasvirus</taxon>
        <taxon>Mimasvirus CBB</taxon>
    </lineage>
</organism>
<feature type="domain" description="RecA family profile 2" evidence="5">
    <location>
        <begin position="218"/>
        <end position="290"/>
    </location>
</feature>
<dbReference type="Gene3D" id="3.40.50.300">
    <property type="entry name" value="P-loop containing nucleotide triphosphate hydrolases"/>
    <property type="match status" value="1"/>
</dbReference>
<dbReference type="Proteomes" id="UP000223891">
    <property type="component" value="Segment"/>
</dbReference>
<keyword evidence="7" id="KW-1185">Reference proteome</keyword>
<keyword evidence="4" id="KW-0233">DNA recombination</keyword>
<dbReference type="GO" id="GO:0005524">
    <property type="term" value="F:ATP binding"/>
    <property type="evidence" value="ECO:0007669"/>
    <property type="project" value="UniProtKB-KW"/>
</dbReference>
<proteinExistence type="inferred from homology"/>
<evidence type="ECO:0000256" key="4">
    <source>
        <dbReference type="ARBA" id="ARBA00023172"/>
    </source>
</evidence>
<comment type="similarity">
    <text evidence="1">Belongs to the RecA family.</text>
</comment>
<dbReference type="PROSITE" id="PS50163">
    <property type="entry name" value="RECA_3"/>
    <property type="match status" value="1"/>
</dbReference>